<evidence type="ECO:0008006" key="4">
    <source>
        <dbReference type="Google" id="ProtNLM"/>
    </source>
</evidence>
<sequence>MEGMKKNKKAIFITGGSRGIGEAIVKLLKKDYIIVAPTRKELNLLNNQSIENFVKKNRNKEIDIIINNAGINFPQWIEEMTDENIESTLQINLEAPIRLIRGLVGYMKKKKWGRIINMSSGFGIVARGKQVLYSATKHGINGVTKALALELAQYNILVNSVCPGFTATEMVLRNSPEKIKLLEKDIPLGRLSQPKEIAELVAFLISDKNTYITGATIVIDGGFTSR</sequence>
<accession>A0A1F7GYP9</accession>
<dbReference type="InterPro" id="IPR036291">
    <property type="entry name" value="NAD(P)-bd_dom_sf"/>
</dbReference>
<dbReference type="PROSITE" id="PS00061">
    <property type="entry name" value="ADH_SHORT"/>
    <property type="match status" value="1"/>
</dbReference>
<dbReference type="PRINTS" id="PR00080">
    <property type="entry name" value="SDRFAMILY"/>
</dbReference>
<comment type="similarity">
    <text evidence="1">Belongs to the short-chain dehydrogenases/reductases (SDR) family.</text>
</comment>
<dbReference type="SUPFAM" id="SSF51735">
    <property type="entry name" value="NAD(P)-binding Rossmann-fold domains"/>
    <property type="match status" value="1"/>
</dbReference>
<name>A0A1F7GYP9_9BACT</name>
<evidence type="ECO:0000313" key="3">
    <source>
        <dbReference type="Proteomes" id="UP000177913"/>
    </source>
</evidence>
<dbReference type="InterPro" id="IPR050259">
    <property type="entry name" value="SDR"/>
</dbReference>
<dbReference type="Pfam" id="PF13561">
    <property type="entry name" value="adh_short_C2"/>
    <property type="match status" value="1"/>
</dbReference>
<gene>
    <name evidence="2" type="ORF">A3C25_05920</name>
</gene>
<dbReference type="PANTHER" id="PTHR42879:SF2">
    <property type="entry name" value="3-OXOACYL-[ACYL-CARRIER-PROTEIN] REDUCTASE FABG"/>
    <property type="match status" value="1"/>
</dbReference>
<dbReference type="Proteomes" id="UP000177913">
    <property type="component" value="Unassembled WGS sequence"/>
</dbReference>
<proteinExistence type="inferred from homology"/>
<protein>
    <recommendedName>
        <fullName evidence="4">Short-chain dehydrogenase</fullName>
    </recommendedName>
</protein>
<evidence type="ECO:0000313" key="2">
    <source>
        <dbReference type="EMBL" id="OGK24237.1"/>
    </source>
</evidence>
<dbReference type="CDD" id="cd05233">
    <property type="entry name" value="SDR_c"/>
    <property type="match status" value="1"/>
</dbReference>
<dbReference type="Gene3D" id="3.40.50.720">
    <property type="entry name" value="NAD(P)-binding Rossmann-like Domain"/>
    <property type="match status" value="1"/>
</dbReference>
<dbReference type="GO" id="GO:0032787">
    <property type="term" value="P:monocarboxylic acid metabolic process"/>
    <property type="evidence" value="ECO:0007669"/>
    <property type="project" value="UniProtKB-ARBA"/>
</dbReference>
<reference evidence="2 3" key="1">
    <citation type="journal article" date="2016" name="Nat. Commun.">
        <title>Thousands of microbial genomes shed light on interconnected biogeochemical processes in an aquifer system.</title>
        <authorList>
            <person name="Anantharaman K."/>
            <person name="Brown C.T."/>
            <person name="Hug L.A."/>
            <person name="Sharon I."/>
            <person name="Castelle C.J."/>
            <person name="Probst A.J."/>
            <person name="Thomas B.C."/>
            <person name="Singh A."/>
            <person name="Wilkins M.J."/>
            <person name="Karaoz U."/>
            <person name="Brodie E.L."/>
            <person name="Williams K.H."/>
            <person name="Hubbard S.S."/>
            <person name="Banfield J.F."/>
        </authorList>
    </citation>
    <scope>NUCLEOTIDE SEQUENCE [LARGE SCALE GENOMIC DNA]</scope>
</reference>
<dbReference type="FunFam" id="3.40.50.720:FF:000084">
    <property type="entry name" value="Short-chain dehydrogenase reductase"/>
    <property type="match status" value="1"/>
</dbReference>
<dbReference type="InterPro" id="IPR020904">
    <property type="entry name" value="Sc_DH/Rdtase_CS"/>
</dbReference>
<dbReference type="PRINTS" id="PR00081">
    <property type="entry name" value="GDHRDH"/>
</dbReference>
<comment type="caution">
    <text evidence="2">The sequence shown here is derived from an EMBL/GenBank/DDBJ whole genome shotgun (WGS) entry which is preliminary data.</text>
</comment>
<dbReference type="PANTHER" id="PTHR42879">
    <property type="entry name" value="3-OXOACYL-(ACYL-CARRIER-PROTEIN) REDUCTASE"/>
    <property type="match status" value="1"/>
</dbReference>
<dbReference type="EMBL" id="MFZO01000037">
    <property type="protein sequence ID" value="OGK24237.1"/>
    <property type="molecule type" value="Genomic_DNA"/>
</dbReference>
<organism evidence="2 3">
    <name type="scientific">Candidatus Roizmanbacteria bacterium RIFCSPHIGHO2_02_FULL_38_11</name>
    <dbReference type="NCBI Taxonomy" id="1802039"/>
    <lineage>
        <taxon>Bacteria</taxon>
        <taxon>Candidatus Roizmaniibacteriota</taxon>
    </lineage>
</organism>
<evidence type="ECO:0000256" key="1">
    <source>
        <dbReference type="ARBA" id="ARBA00006484"/>
    </source>
</evidence>
<dbReference type="InterPro" id="IPR002347">
    <property type="entry name" value="SDR_fam"/>
</dbReference>
<dbReference type="AlphaFoldDB" id="A0A1F7GYP9"/>